<protein>
    <submittedName>
        <fullName evidence="1">Uncharacterized protein</fullName>
    </submittedName>
</protein>
<dbReference type="Proteomes" id="UP000503440">
    <property type="component" value="Chromosome"/>
</dbReference>
<evidence type="ECO:0000313" key="2">
    <source>
        <dbReference type="Proteomes" id="UP000503440"/>
    </source>
</evidence>
<dbReference type="AlphaFoldDB" id="A0A6C0Y0B7"/>
<proteinExistence type="predicted"/>
<reference evidence="1 2" key="1">
    <citation type="submission" date="2019-09" db="EMBL/GenBank/DDBJ databases">
        <title>Non-baumannii Acinetobacter spp. carrying blaNDM-1 isolated in China.</title>
        <authorList>
            <person name="Cui C."/>
            <person name="Chen C."/>
            <person name="Sun J."/>
            <person name="Liu Y."/>
        </authorList>
    </citation>
    <scope>NUCLEOTIDE SEQUENCE [LARGE SCALE GENOMIC DNA]</scope>
    <source>
        <strain evidence="1 2">B18</strain>
    </source>
</reference>
<organism evidence="1 2">
    <name type="scientific">Acinetobacter indicus</name>
    <dbReference type="NCBI Taxonomy" id="756892"/>
    <lineage>
        <taxon>Bacteria</taxon>
        <taxon>Pseudomonadati</taxon>
        <taxon>Pseudomonadota</taxon>
        <taxon>Gammaproteobacteria</taxon>
        <taxon>Moraxellales</taxon>
        <taxon>Moraxellaceae</taxon>
        <taxon>Acinetobacter</taxon>
    </lineage>
</organism>
<dbReference type="EMBL" id="CP044455">
    <property type="protein sequence ID" value="QIC69372.1"/>
    <property type="molecule type" value="Genomic_DNA"/>
</dbReference>
<gene>
    <name evidence="1" type="ORF">FSC09_02540</name>
</gene>
<name>A0A6C0Y0B7_9GAMM</name>
<evidence type="ECO:0000313" key="1">
    <source>
        <dbReference type="EMBL" id="QIC69372.1"/>
    </source>
</evidence>
<dbReference type="RefSeq" id="WP_163145455.1">
    <property type="nucleotide sequence ID" value="NZ_CP044455.1"/>
</dbReference>
<sequence>MHVNNELVARLIQRNITPAIHYFEQTQDSSRLEHQINFCVQQIIVCLNSDTVATIKALLQYLIAKSQHSSEHSGWRKAFELFNDKYKV</sequence>
<accession>A0A6C0Y0B7</accession>